<dbReference type="RefSeq" id="WP_048757629.1">
    <property type="nucleotide sequence ID" value="NZ_CCAZ020000002.1"/>
</dbReference>
<dbReference type="Proteomes" id="UP000035762">
    <property type="component" value="Unassembled WGS sequence"/>
</dbReference>
<organism evidence="3 4">
    <name type="scientific">Afipia felis</name>
    <name type="common">Cat scratch disease bacillus</name>
    <dbReference type="NCBI Taxonomy" id="1035"/>
    <lineage>
        <taxon>Bacteria</taxon>
        <taxon>Pseudomonadati</taxon>
        <taxon>Pseudomonadota</taxon>
        <taxon>Alphaproteobacteria</taxon>
        <taxon>Hyphomicrobiales</taxon>
        <taxon>Nitrobacteraceae</taxon>
        <taxon>Afipia</taxon>
    </lineage>
</organism>
<sequence>MQPDHEKLAYTIKEFCILAGVGRSFVYEQIAEGLLRAVKAGGKTLIRRSDATAYLDSLPALRSHSARAYGRAQAATSEKPQLRTRPINRTPSKSRAPSAGGDGNAPAAKEAN</sequence>
<name>A0A090MU89_AFIFE</name>
<dbReference type="InterPro" id="IPR010093">
    <property type="entry name" value="SinI_DNA-bd"/>
</dbReference>
<dbReference type="Pfam" id="PF12728">
    <property type="entry name" value="HTH_17"/>
    <property type="match status" value="1"/>
</dbReference>
<dbReference type="NCBIfam" id="TIGR01764">
    <property type="entry name" value="excise"/>
    <property type="match status" value="1"/>
</dbReference>
<evidence type="ECO:0000313" key="3">
    <source>
        <dbReference type="EMBL" id="CEG09842.1"/>
    </source>
</evidence>
<keyword evidence="4" id="KW-1185">Reference proteome</keyword>
<evidence type="ECO:0000313" key="4">
    <source>
        <dbReference type="Proteomes" id="UP000035762"/>
    </source>
</evidence>
<protein>
    <submittedName>
        <fullName evidence="3">DNA binding domain, excisionase family</fullName>
    </submittedName>
</protein>
<dbReference type="OrthoDB" id="8455293at2"/>
<reference evidence="3 4" key="1">
    <citation type="journal article" date="2014" name="Genome Announc.">
        <title>Genome Sequence of Afipia felis Strain 76713, Isolated in Hospital Water Using an Amoeba Co-Culture Procedure.</title>
        <authorList>
            <person name="Benamar S."/>
            <person name="La Scola B."/>
            <person name="Croce O."/>
        </authorList>
    </citation>
    <scope>NUCLEOTIDE SEQUENCE [LARGE SCALE GENOMIC DNA]</scope>
    <source>
        <strain evidence="3 4">76713</strain>
    </source>
</reference>
<dbReference type="EMBL" id="CCAZ020000002">
    <property type="protein sequence ID" value="CEG09842.1"/>
    <property type="molecule type" value="Genomic_DNA"/>
</dbReference>
<feature type="domain" description="Helix-turn-helix" evidence="2">
    <location>
        <begin position="10"/>
        <end position="50"/>
    </location>
</feature>
<comment type="caution">
    <text evidence="3">The sequence shown here is derived from an EMBL/GenBank/DDBJ whole genome shotgun (WGS) entry which is preliminary data.</text>
</comment>
<evidence type="ECO:0000259" key="2">
    <source>
        <dbReference type="Pfam" id="PF12728"/>
    </source>
</evidence>
<gene>
    <name evidence="3" type="ORF">BN961_03274</name>
</gene>
<accession>A0A090MU89</accession>
<dbReference type="GO" id="GO:0003677">
    <property type="term" value="F:DNA binding"/>
    <property type="evidence" value="ECO:0007669"/>
    <property type="project" value="InterPro"/>
</dbReference>
<evidence type="ECO:0000256" key="1">
    <source>
        <dbReference type="SAM" id="MobiDB-lite"/>
    </source>
</evidence>
<dbReference type="STRING" id="1035.BN961_03274"/>
<dbReference type="InterPro" id="IPR041657">
    <property type="entry name" value="HTH_17"/>
</dbReference>
<dbReference type="AlphaFoldDB" id="A0A090MU89"/>
<feature type="region of interest" description="Disordered" evidence="1">
    <location>
        <begin position="66"/>
        <end position="112"/>
    </location>
</feature>
<proteinExistence type="predicted"/>